<organism evidence="1 2">
    <name type="scientific">Mesorhizobium plurifarium</name>
    <dbReference type="NCBI Taxonomy" id="69974"/>
    <lineage>
        <taxon>Bacteria</taxon>
        <taxon>Pseudomonadati</taxon>
        <taxon>Pseudomonadota</taxon>
        <taxon>Alphaproteobacteria</taxon>
        <taxon>Hyphomicrobiales</taxon>
        <taxon>Phyllobacteriaceae</taxon>
        <taxon>Mesorhizobium</taxon>
    </lineage>
</organism>
<reference evidence="1 2" key="1">
    <citation type="submission" date="2014-08" db="EMBL/GenBank/DDBJ databases">
        <authorList>
            <person name="Moulin Lionel"/>
        </authorList>
    </citation>
    <scope>NUCLEOTIDE SEQUENCE [LARGE SCALE GENOMIC DNA]</scope>
</reference>
<dbReference type="AlphaFoldDB" id="A0A090G774"/>
<dbReference type="EMBL" id="CCNE01000023">
    <property type="protein sequence ID" value="CDX58583.1"/>
    <property type="molecule type" value="Genomic_DNA"/>
</dbReference>
<protein>
    <submittedName>
        <fullName evidence="1">Uncharacterized protein</fullName>
    </submittedName>
</protein>
<name>A0A090G774_MESPL</name>
<dbReference type="Proteomes" id="UP000046122">
    <property type="component" value="Unassembled WGS sequence"/>
</dbReference>
<evidence type="ECO:0000313" key="2">
    <source>
        <dbReference type="Proteomes" id="UP000046122"/>
    </source>
</evidence>
<sequence>MNLPSVEEMYIDSAVRHLTAARNHLHCAALRFDDAGYEHDPTTRSYSYVAGIVAAFHDRPWRPVLPPEPSHIEIAAKEYRRQQKRSY</sequence>
<gene>
    <name evidence="1" type="ORF">MPL3365_30194</name>
</gene>
<accession>A0A090G774</accession>
<evidence type="ECO:0000313" key="1">
    <source>
        <dbReference type="EMBL" id="CDX58583.1"/>
    </source>
</evidence>
<proteinExistence type="predicted"/>